<gene>
    <name evidence="3" type="ORF">EDC22_101281</name>
</gene>
<keyword evidence="4" id="KW-1185">Reference proteome</keyword>
<dbReference type="Proteomes" id="UP000295678">
    <property type="component" value="Unassembled WGS sequence"/>
</dbReference>
<name>A0A4R3MHB8_9HYPH</name>
<dbReference type="Gene3D" id="3.30.750.140">
    <property type="match status" value="1"/>
</dbReference>
<dbReference type="Pfam" id="PF02120">
    <property type="entry name" value="Flg_hook"/>
    <property type="match status" value="1"/>
</dbReference>
<dbReference type="EMBL" id="SMAK01000001">
    <property type="protein sequence ID" value="TCT13415.1"/>
    <property type="molecule type" value="Genomic_DNA"/>
</dbReference>
<keyword evidence="3" id="KW-0969">Cilium</keyword>
<proteinExistence type="predicted"/>
<organism evidence="3 4">
    <name type="scientific">Tepidamorphus gemmatus</name>
    <dbReference type="NCBI Taxonomy" id="747076"/>
    <lineage>
        <taxon>Bacteria</taxon>
        <taxon>Pseudomonadati</taxon>
        <taxon>Pseudomonadota</taxon>
        <taxon>Alphaproteobacteria</taxon>
        <taxon>Hyphomicrobiales</taxon>
        <taxon>Tepidamorphaceae</taxon>
        <taxon>Tepidamorphus</taxon>
    </lineage>
</organism>
<accession>A0A4R3MHB8</accession>
<dbReference type="InterPro" id="IPR038610">
    <property type="entry name" value="FliK-like_C_sf"/>
</dbReference>
<feature type="domain" description="Flagellar hook-length control protein-like C-terminal" evidence="2">
    <location>
        <begin position="82"/>
        <end position="153"/>
    </location>
</feature>
<feature type="region of interest" description="Disordered" evidence="1">
    <location>
        <begin position="164"/>
        <end position="212"/>
    </location>
</feature>
<evidence type="ECO:0000313" key="4">
    <source>
        <dbReference type="Proteomes" id="UP000295678"/>
    </source>
</evidence>
<protein>
    <submittedName>
        <fullName evidence="3">Flagellar hook-length control protein FliK</fullName>
    </submittedName>
</protein>
<keyword evidence="3" id="KW-0282">Flagellum</keyword>
<evidence type="ECO:0000256" key="1">
    <source>
        <dbReference type="SAM" id="MobiDB-lite"/>
    </source>
</evidence>
<feature type="compositionally biased region" description="Polar residues" evidence="1">
    <location>
        <begin position="164"/>
        <end position="179"/>
    </location>
</feature>
<dbReference type="InterPro" id="IPR052563">
    <property type="entry name" value="FliK"/>
</dbReference>
<dbReference type="AlphaFoldDB" id="A0A4R3MHB8"/>
<reference evidence="3 4" key="1">
    <citation type="submission" date="2019-03" db="EMBL/GenBank/DDBJ databases">
        <title>Genomic Encyclopedia of Type Strains, Phase IV (KMG-IV): sequencing the most valuable type-strain genomes for metagenomic binning, comparative biology and taxonomic classification.</title>
        <authorList>
            <person name="Goeker M."/>
        </authorList>
    </citation>
    <scope>NUCLEOTIDE SEQUENCE [LARGE SCALE GENOMIC DNA]</scope>
    <source>
        <strain evidence="3 4">DSM 19345</strain>
    </source>
</reference>
<evidence type="ECO:0000259" key="2">
    <source>
        <dbReference type="Pfam" id="PF02120"/>
    </source>
</evidence>
<dbReference type="PANTHER" id="PTHR37533:SF2">
    <property type="entry name" value="FLAGELLAR HOOK-LENGTH CONTROL PROTEIN"/>
    <property type="match status" value="1"/>
</dbReference>
<comment type="caution">
    <text evidence="3">The sequence shown here is derived from an EMBL/GenBank/DDBJ whole genome shotgun (WGS) entry which is preliminary data.</text>
</comment>
<dbReference type="PANTHER" id="PTHR37533">
    <property type="entry name" value="FLAGELLAR HOOK-LENGTH CONTROL PROTEIN"/>
    <property type="match status" value="1"/>
</dbReference>
<dbReference type="CDD" id="cd17470">
    <property type="entry name" value="T3SS_Flik_C"/>
    <property type="match status" value="1"/>
</dbReference>
<keyword evidence="3" id="KW-0966">Cell projection</keyword>
<dbReference type="InterPro" id="IPR021136">
    <property type="entry name" value="Flagellar_hook_control-like_C"/>
</dbReference>
<sequence>MRQPDAAQPAIRVPADMLAAMATAAPADDAKADPTTSRLSTLHAYGGAVSLVPGRDGTHLETTLRHLGAVAARPDVQAIALRIAQKSADGANRFEIELDPPELGRVEVRLEFGRDGQVRTHMLVDRPDTLDALLRDSRGLERALNASGLKLEGGIQYELRDQSSFAQSHGGRDQQSTGATPAEASPDATADPTNPAPLPQRLSYAGGLDLRI</sequence>
<evidence type="ECO:0000313" key="3">
    <source>
        <dbReference type="EMBL" id="TCT13415.1"/>
    </source>
</evidence>
<feature type="compositionally biased region" description="Low complexity" evidence="1">
    <location>
        <begin position="184"/>
        <end position="193"/>
    </location>
</feature>